<keyword evidence="2" id="KW-1133">Transmembrane helix</keyword>
<sequence>MRNENEVASNQKLTLGKHVLRASLILTIFLPFIMEIYFLVPNLASIYSGKEWVRVVLNENIGSEIKPIDRSNSTEGQVIDGIGLDKNSNILVMLVKDPKSHIVINSNFVEKSVPDAGLRGSGRNLRSEKVLNYHFKNINVAAKQSIAGDRLLLRKDQCNCPIIEDSLSAVTEDKSGRFYSLKLDGQNSVNNPIFIQSISLIFMLLKWIILLGYILTQLLLPLDAVKRLVDENLLKSSAISIFYVIATSLSLSVVGMEGMDCINWWFIGSSPEYLLATQVFTWLIASVCILLYLIQSFLEVAFNISRRYKLLNDFITTFIFIPAGLLIVISVSLCILGIIKPWLLMVWLTVVFIEFEKNLRILAKVYDENTMSNTEVSSNRNSSIFNTTGRISNSREEISNEISIVELKDGLESRLESKSDDKLMLNSNNENDMVIIPISNSYFKILDSRYENFSTKLCLWYITQHKEMDNLPVFNIEMNECLSSNILKIFEFSISGITKYIDFDKDIQCNSPSSNFSEKTSCPSDSRISRISSFLTEDTIDSTNNQFICNICFLDFDSIVIFSPCGHGNVCLECLGDYISNNFKLKQQPKCHICREDISRMIEIRKDIECKSDDNVLLEESVSFESTVSKRMNASNQISERKIHLISNVKLIAEITCNKRNSNISTPNTINRSDSTNSSSSNIITLKISRKNSNL</sequence>
<feature type="transmembrane region" description="Helical" evidence="2">
    <location>
        <begin position="241"/>
        <end position="267"/>
    </location>
</feature>
<keyword evidence="2" id="KW-0812">Transmembrane</keyword>
<gene>
    <name evidence="4" type="ORF">OJ253_2661</name>
</gene>
<dbReference type="Gene3D" id="3.30.40.10">
    <property type="entry name" value="Zinc/RING finger domain, C3HC4 (zinc finger)"/>
    <property type="match status" value="1"/>
</dbReference>
<feature type="transmembrane region" description="Helical" evidence="2">
    <location>
        <begin position="310"/>
        <end position="329"/>
    </location>
</feature>
<keyword evidence="1" id="KW-0863">Zinc-finger</keyword>
<dbReference type="Pfam" id="PF13920">
    <property type="entry name" value="zf-C3HC4_3"/>
    <property type="match status" value="1"/>
</dbReference>
<dbReference type="PROSITE" id="PS50089">
    <property type="entry name" value="ZF_RING_2"/>
    <property type="match status" value="1"/>
</dbReference>
<protein>
    <submittedName>
        <fullName evidence="4">RING domain-containing protein</fullName>
    </submittedName>
</protein>
<evidence type="ECO:0000256" key="2">
    <source>
        <dbReference type="SAM" id="Phobius"/>
    </source>
</evidence>
<comment type="caution">
    <text evidence="4">The sequence shown here is derived from an EMBL/GenBank/DDBJ whole genome shotgun (WGS) entry which is preliminary data.</text>
</comment>
<dbReference type="EMBL" id="JAPCXC010000073">
    <property type="protein sequence ID" value="KAJ1606645.1"/>
    <property type="molecule type" value="Genomic_DNA"/>
</dbReference>
<proteinExistence type="predicted"/>
<feature type="transmembrane region" description="Helical" evidence="2">
    <location>
        <begin position="279"/>
        <end position="298"/>
    </location>
</feature>
<accession>A0A9D5DF19</accession>
<evidence type="ECO:0000313" key="4">
    <source>
        <dbReference type="EMBL" id="KAJ1606645.1"/>
    </source>
</evidence>
<name>A0A9D5DF19_9CRYT</name>
<dbReference type="InterPro" id="IPR001841">
    <property type="entry name" value="Znf_RING"/>
</dbReference>
<dbReference type="SUPFAM" id="SSF57850">
    <property type="entry name" value="RING/U-box"/>
    <property type="match status" value="1"/>
</dbReference>
<dbReference type="GO" id="GO:0008270">
    <property type="term" value="F:zinc ion binding"/>
    <property type="evidence" value="ECO:0007669"/>
    <property type="project" value="UniProtKB-KW"/>
</dbReference>
<reference evidence="4" key="1">
    <citation type="submission" date="2022-10" db="EMBL/GenBank/DDBJ databases">
        <title>Adaptive evolution leads to modifications in subtelomeric GC content in a zoonotic Cryptosporidium species.</title>
        <authorList>
            <person name="Li J."/>
            <person name="Feng Y."/>
            <person name="Xiao L."/>
        </authorList>
    </citation>
    <scope>NUCLEOTIDE SEQUENCE</scope>
    <source>
        <strain evidence="4">33844</strain>
    </source>
</reference>
<dbReference type="AlphaFoldDB" id="A0A9D5DF19"/>
<feature type="transmembrane region" description="Helical" evidence="2">
    <location>
        <begin position="193"/>
        <end position="220"/>
    </location>
</feature>
<dbReference type="OrthoDB" id="342608at2759"/>
<dbReference type="Proteomes" id="UP001067231">
    <property type="component" value="Unassembled WGS sequence"/>
</dbReference>
<feature type="domain" description="RING-type" evidence="3">
    <location>
        <begin position="549"/>
        <end position="595"/>
    </location>
</feature>
<feature type="transmembrane region" description="Helical" evidence="2">
    <location>
        <begin position="20"/>
        <end position="40"/>
    </location>
</feature>
<evidence type="ECO:0000256" key="1">
    <source>
        <dbReference type="PROSITE-ProRule" id="PRU00175"/>
    </source>
</evidence>
<keyword evidence="2" id="KW-0472">Membrane</keyword>
<feature type="non-terminal residue" evidence="4">
    <location>
        <position position="695"/>
    </location>
</feature>
<organism evidence="4">
    <name type="scientific">Cryptosporidium canis</name>
    <dbReference type="NCBI Taxonomy" id="195482"/>
    <lineage>
        <taxon>Eukaryota</taxon>
        <taxon>Sar</taxon>
        <taxon>Alveolata</taxon>
        <taxon>Apicomplexa</taxon>
        <taxon>Conoidasida</taxon>
        <taxon>Coccidia</taxon>
        <taxon>Eucoccidiorida</taxon>
        <taxon>Eimeriorina</taxon>
        <taxon>Cryptosporidiidae</taxon>
        <taxon>Cryptosporidium</taxon>
    </lineage>
</organism>
<keyword evidence="1" id="KW-0479">Metal-binding</keyword>
<dbReference type="SMART" id="SM00184">
    <property type="entry name" value="RING"/>
    <property type="match status" value="1"/>
</dbReference>
<keyword evidence="1" id="KW-0862">Zinc</keyword>
<dbReference type="InterPro" id="IPR013083">
    <property type="entry name" value="Znf_RING/FYVE/PHD"/>
</dbReference>
<evidence type="ECO:0000259" key="3">
    <source>
        <dbReference type="PROSITE" id="PS50089"/>
    </source>
</evidence>